<evidence type="ECO:0000256" key="1">
    <source>
        <dbReference type="ARBA" id="ARBA00010813"/>
    </source>
</evidence>
<dbReference type="AlphaFoldDB" id="A0A5C5UWP3"/>
<dbReference type="OrthoDB" id="729130at2"/>
<dbReference type="Gene3D" id="3.30.360.10">
    <property type="entry name" value="Dihydrodipicolinate Reductase, domain 2"/>
    <property type="match status" value="1"/>
</dbReference>
<dbReference type="GO" id="GO:0006021">
    <property type="term" value="P:inositol biosynthetic process"/>
    <property type="evidence" value="ECO:0007669"/>
    <property type="project" value="InterPro"/>
</dbReference>
<dbReference type="GO" id="GO:0004512">
    <property type="term" value="F:inositol-3-phosphate synthase activity"/>
    <property type="evidence" value="ECO:0007669"/>
    <property type="project" value="UniProtKB-EC"/>
</dbReference>
<dbReference type="SUPFAM" id="SSF51735">
    <property type="entry name" value="NAD(P)-binding Rossmann-fold domains"/>
    <property type="match status" value="1"/>
</dbReference>
<evidence type="ECO:0000313" key="4">
    <source>
        <dbReference type="Proteomes" id="UP000316714"/>
    </source>
</evidence>
<reference evidence="3 4" key="1">
    <citation type="submission" date="2019-02" db="EMBL/GenBank/DDBJ databases">
        <title>Deep-cultivation of Planctomycetes and their phenomic and genomic characterization uncovers novel biology.</title>
        <authorList>
            <person name="Wiegand S."/>
            <person name="Jogler M."/>
            <person name="Boedeker C."/>
            <person name="Pinto D."/>
            <person name="Vollmers J."/>
            <person name="Rivas-Marin E."/>
            <person name="Kohn T."/>
            <person name="Peeters S.H."/>
            <person name="Heuer A."/>
            <person name="Rast P."/>
            <person name="Oberbeckmann S."/>
            <person name="Bunk B."/>
            <person name="Jeske O."/>
            <person name="Meyerdierks A."/>
            <person name="Storesund J.E."/>
            <person name="Kallscheuer N."/>
            <person name="Luecker S."/>
            <person name="Lage O.M."/>
            <person name="Pohl T."/>
            <person name="Merkel B.J."/>
            <person name="Hornburger P."/>
            <person name="Mueller R.-W."/>
            <person name="Bruemmer F."/>
            <person name="Labrenz M."/>
            <person name="Spormann A.M."/>
            <person name="Op Den Camp H."/>
            <person name="Overmann J."/>
            <person name="Amann R."/>
            <person name="Jetten M.S.M."/>
            <person name="Mascher T."/>
            <person name="Medema M.H."/>
            <person name="Devos D.P."/>
            <person name="Kaster A.-K."/>
            <person name="Ovreas L."/>
            <person name="Rohde M."/>
            <person name="Galperin M.Y."/>
            <person name="Jogler C."/>
        </authorList>
    </citation>
    <scope>NUCLEOTIDE SEQUENCE [LARGE SCALE GENOMIC DNA]</scope>
    <source>
        <strain evidence="3 4">KOR34</strain>
    </source>
</reference>
<gene>
    <name evidence="3" type="primary">ino1</name>
    <name evidence="3" type="ORF">KOR34_48370</name>
</gene>
<comment type="caution">
    <text evidence="3">The sequence shown here is derived from an EMBL/GenBank/DDBJ whole genome shotgun (WGS) entry which is preliminary data.</text>
</comment>
<dbReference type="InterPro" id="IPR013021">
    <property type="entry name" value="Myo-inos-1-P_Synthase_GAPDH"/>
</dbReference>
<keyword evidence="4" id="KW-1185">Reference proteome</keyword>
<dbReference type="RefSeq" id="WP_146568642.1">
    <property type="nucleotide sequence ID" value="NZ_SIHJ01000005.1"/>
</dbReference>
<organism evidence="3 4">
    <name type="scientific">Posidoniimonas corsicana</name>
    <dbReference type="NCBI Taxonomy" id="1938618"/>
    <lineage>
        <taxon>Bacteria</taxon>
        <taxon>Pseudomonadati</taxon>
        <taxon>Planctomycetota</taxon>
        <taxon>Planctomycetia</taxon>
        <taxon>Pirellulales</taxon>
        <taxon>Lacipirellulaceae</taxon>
        <taxon>Posidoniimonas</taxon>
    </lineage>
</organism>
<dbReference type="PIRSF" id="PIRSF015578">
    <property type="entry name" value="Myoinos-ppht_syn"/>
    <property type="match status" value="1"/>
</dbReference>
<dbReference type="SUPFAM" id="SSF55347">
    <property type="entry name" value="Glyceraldehyde-3-phosphate dehydrogenase-like, C-terminal domain"/>
    <property type="match status" value="1"/>
</dbReference>
<dbReference type="EMBL" id="SIHJ01000005">
    <property type="protein sequence ID" value="TWT30279.1"/>
    <property type="molecule type" value="Genomic_DNA"/>
</dbReference>
<proteinExistence type="inferred from homology"/>
<protein>
    <submittedName>
        <fullName evidence="3">Inositol-3-phosphate synthase</fullName>
        <ecNumber evidence="3">5.5.1.4</ecNumber>
    </submittedName>
</protein>
<dbReference type="Gene3D" id="3.40.50.720">
    <property type="entry name" value="NAD(P)-binding Rossmann-like Domain"/>
    <property type="match status" value="1"/>
</dbReference>
<dbReference type="PANTHER" id="PTHR11510">
    <property type="entry name" value="MYO-INOSITOL-1 PHOSPHATE SYNTHASE"/>
    <property type="match status" value="1"/>
</dbReference>
<evidence type="ECO:0000313" key="3">
    <source>
        <dbReference type="EMBL" id="TWT30279.1"/>
    </source>
</evidence>
<dbReference type="InterPro" id="IPR002587">
    <property type="entry name" value="Myo-inos-1-P_Synthase"/>
</dbReference>
<dbReference type="Pfam" id="PF01658">
    <property type="entry name" value="Inos-1-P_synth"/>
    <property type="match status" value="1"/>
</dbReference>
<sequence length="409" mass="42634">MPPQAGPQPEDPASDRTARTGFWLVGARGGVATTAAVGWSALTRGLIGTTGLVTELPALAGAGLKDWDQFVLGGCELRPGRLRDSAAEAGIPPALIEACAADLDAIDARIAPGVVHNSGPAIDELADEQADGGLARRFPTPRAAVDAIRADLDRFREQQRLERVVVVVTASTEPPTDEPSLPPTWDELNATLTSTDCPLRAGSLYAIAAIESGAAFVNFTPSLGASCAAIDDLAKRSGVCHAGRDGKTGETLLKTVLAPMLASRNLEVMSWVGHNILGNADGRVLSSPEHKSSKLGCKDAALQSLLGYSPQSLVSIEYVPSLGERKTAWNHVHFRGFMGVEMTLQLTWQGHDSALAAPLVLDLARLVDASAGRGESGALGALACFFKSPCGAPLAGHSEQFAALLAHYA</sequence>
<dbReference type="Proteomes" id="UP000316714">
    <property type="component" value="Unassembled WGS sequence"/>
</dbReference>
<evidence type="ECO:0000259" key="2">
    <source>
        <dbReference type="Pfam" id="PF01658"/>
    </source>
</evidence>
<name>A0A5C5UWP3_9BACT</name>
<keyword evidence="3" id="KW-0413">Isomerase</keyword>
<dbReference type="GO" id="GO:0008654">
    <property type="term" value="P:phospholipid biosynthetic process"/>
    <property type="evidence" value="ECO:0007669"/>
    <property type="project" value="InterPro"/>
</dbReference>
<comment type="similarity">
    <text evidence="1">Belongs to the myo-inositol 1-phosphate synthase family.</text>
</comment>
<dbReference type="EC" id="5.5.1.4" evidence="3"/>
<dbReference type="InterPro" id="IPR036291">
    <property type="entry name" value="NAD(P)-bd_dom_sf"/>
</dbReference>
<feature type="domain" description="Myo-inositol-1-phosphate synthase GAPDH-like" evidence="2">
    <location>
        <begin position="249"/>
        <end position="353"/>
    </location>
</feature>
<accession>A0A5C5UWP3</accession>
<dbReference type="Pfam" id="PF07994">
    <property type="entry name" value="NAD_binding_5"/>
    <property type="match status" value="1"/>
</dbReference>